<comment type="caution">
    <text evidence="1">The sequence shown here is derived from an EMBL/GenBank/DDBJ whole genome shotgun (WGS) entry which is preliminary data.</text>
</comment>
<reference evidence="1" key="1">
    <citation type="submission" date="2020-12" db="EMBL/GenBank/DDBJ databases">
        <title>Vagococcus allomyrinae sp. nov. and Enterococcus lavae sp. nov., isolated from the larvae of Allomyrina dichotoma.</title>
        <authorList>
            <person name="Lee S.D."/>
        </authorList>
    </citation>
    <scope>NUCLEOTIDE SEQUENCE</scope>
    <source>
        <strain evidence="1">BWB3-3</strain>
    </source>
</reference>
<protein>
    <submittedName>
        <fullName evidence="1">Uncharacterized protein</fullName>
    </submittedName>
</protein>
<accession>A0A940PF05</accession>
<dbReference type="AlphaFoldDB" id="A0A940PF05"/>
<dbReference type="Proteomes" id="UP000674938">
    <property type="component" value="Unassembled WGS sequence"/>
</dbReference>
<name>A0A940PF05_9ENTE</name>
<sequence>MSILKSAVKYKAAKKVTDKALGGGVLSTVAATKVVKRSNERSRSRRAGRK</sequence>
<proteinExistence type="predicted"/>
<dbReference type="EMBL" id="JAEEGA010000016">
    <property type="protein sequence ID" value="MBP1043382.1"/>
    <property type="molecule type" value="Genomic_DNA"/>
</dbReference>
<keyword evidence="2" id="KW-1185">Reference proteome</keyword>
<dbReference type="RefSeq" id="WP_209531196.1">
    <property type="nucleotide sequence ID" value="NZ_JAEEGA010000016.1"/>
</dbReference>
<gene>
    <name evidence="1" type="ORF">I6N95_20375</name>
</gene>
<evidence type="ECO:0000313" key="2">
    <source>
        <dbReference type="Proteomes" id="UP000674938"/>
    </source>
</evidence>
<organism evidence="1 2">
    <name type="scientific">Vagococcus allomyrinae</name>
    <dbReference type="NCBI Taxonomy" id="2794353"/>
    <lineage>
        <taxon>Bacteria</taxon>
        <taxon>Bacillati</taxon>
        <taxon>Bacillota</taxon>
        <taxon>Bacilli</taxon>
        <taxon>Lactobacillales</taxon>
        <taxon>Enterococcaceae</taxon>
        <taxon>Vagococcus</taxon>
    </lineage>
</organism>
<evidence type="ECO:0000313" key="1">
    <source>
        <dbReference type="EMBL" id="MBP1043382.1"/>
    </source>
</evidence>